<dbReference type="EMBL" id="JALGRD010000001">
    <property type="protein sequence ID" value="MCJ0972150.1"/>
    <property type="molecule type" value="Genomic_DNA"/>
</dbReference>
<feature type="compositionally biased region" description="Polar residues" evidence="1">
    <location>
        <begin position="180"/>
        <end position="194"/>
    </location>
</feature>
<sequence>MDEAIVHLSLKHAEATKTGKYATGKVSYRILTDAKHCDLFVVLVGNQGGGWYSKEIVPFDQVEAAAKRSGASGSVSSKQFRQCFVSRSVNNAGFLVAVLHAEGLLEPDAENANQHVLINDWSGWKEQLLALEGEPYAPALGKVVGPATLPADTAPAKSAKPRRASRASTGAASGADGQNPVITNAFTTVTGGTSEESDDSNS</sequence>
<evidence type="ECO:0000256" key="1">
    <source>
        <dbReference type="SAM" id="MobiDB-lite"/>
    </source>
</evidence>
<accession>A0A9X1W0Z5</accession>
<feature type="compositionally biased region" description="Low complexity" evidence="1">
    <location>
        <begin position="166"/>
        <end position="177"/>
    </location>
</feature>
<keyword evidence="3" id="KW-1185">Reference proteome</keyword>
<dbReference type="Proteomes" id="UP001139682">
    <property type="component" value="Unassembled WGS sequence"/>
</dbReference>
<protein>
    <submittedName>
        <fullName evidence="2">Uncharacterized protein</fullName>
    </submittedName>
</protein>
<feature type="region of interest" description="Disordered" evidence="1">
    <location>
        <begin position="149"/>
        <end position="202"/>
    </location>
</feature>
<gene>
    <name evidence="2" type="ORF">MST27_02040</name>
</gene>
<proteinExistence type="predicted"/>
<organism evidence="2 3">
    <name type="scientific">Stutzerimonas marianensis</name>
    <dbReference type="NCBI Taxonomy" id="2929513"/>
    <lineage>
        <taxon>Bacteria</taxon>
        <taxon>Pseudomonadati</taxon>
        <taxon>Pseudomonadota</taxon>
        <taxon>Gammaproteobacteria</taxon>
        <taxon>Pseudomonadales</taxon>
        <taxon>Pseudomonadaceae</taxon>
        <taxon>Stutzerimonas</taxon>
    </lineage>
</organism>
<comment type="caution">
    <text evidence="2">The sequence shown here is derived from an EMBL/GenBank/DDBJ whole genome shotgun (WGS) entry which is preliminary data.</text>
</comment>
<name>A0A9X1W0Z5_9GAMM</name>
<reference evidence="2" key="1">
    <citation type="submission" date="2022-03" db="EMBL/GenBank/DDBJ databases">
        <title>Pseudomonas marianensis sp. nov., a marine bacterium isolated from deep-sea sediments of the Mariana Trench.</title>
        <authorList>
            <person name="Wei Y."/>
        </authorList>
    </citation>
    <scope>NUCLEOTIDE SEQUENCE</scope>
    <source>
        <strain evidence="2">PS1</strain>
    </source>
</reference>
<dbReference type="RefSeq" id="WP_243604336.1">
    <property type="nucleotide sequence ID" value="NZ_JALGRD010000001.1"/>
</dbReference>
<evidence type="ECO:0000313" key="3">
    <source>
        <dbReference type="Proteomes" id="UP001139682"/>
    </source>
</evidence>
<evidence type="ECO:0000313" key="2">
    <source>
        <dbReference type="EMBL" id="MCJ0972150.1"/>
    </source>
</evidence>
<dbReference type="AlphaFoldDB" id="A0A9X1W0Z5"/>